<name>A0A251QYF3_PRUPE</name>
<dbReference type="AlphaFoldDB" id="A0A251QYF3"/>
<reference evidence="2 3" key="1">
    <citation type="journal article" date="2013" name="Nat. Genet.">
        <title>The high-quality draft genome of peach (Prunus persica) identifies unique patterns of genetic diversity, domestication and genome evolution.</title>
        <authorList>
            <consortium name="International Peach Genome Initiative"/>
            <person name="Verde I."/>
            <person name="Abbott A.G."/>
            <person name="Scalabrin S."/>
            <person name="Jung S."/>
            <person name="Shu S."/>
            <person name="Marroni F."/>
            <person name="Zhebentyayeva T."/>
            <person name="Dettori M.T."/>
            <person name="Grimwood J."/>
            <person name="Cattonaro F."/>
            <person name="Zuccolo A."/>
            <person name="Rossini L."/>
            <person name="Jenkins J."/>
            <person name="Vendramin E."/>
            <person name="Meisel L.A."/>
            <person name="Decroocq V."/>
            <person name="Sosinski B."/>
            <person name="Prochnik S."/>
            <person name="Mitros T."/>
            <person name="Policriti A."/>
            <person name="Cipriani G."/>
            <person name="Dondini L."/>
            <person name="Ficklin S."/>
            <person name="Goodstein D.M."/>
            <person name="Xuan P."/>
            <person name="Del Fabbro C."/>
            <person name="Aramini V."/>
            <person name="Copetti D."/>
            <person name="Gonzalez S."/>
            <person name="Horner D.S."/>
            <person name="Falchi R."/>
            <person name="Lucas S."/>
            <person name="Mica E."/>
            <person name="Maldonado J."/>
            <person name="Lazzari B."/>
            <person name="Bielenberg D."/>
            <person name="Pirona R."/>
            <person name="Miculan M."/>
            <person name="Barakat A."/>
            <person name="Testolin R."/>
            <person name="Stella A."/>
            <person name="Tartarini S."/>
            <person name="Tonutti P."/>
            <person name="Arus P."/>
            <person name="Orellana A."/>
            <person name="Wells C."/>
            <person name="Main D."/>
            <person name="Vizzotto G."/>
            <person name="Silva H."/>
            <person name="Salamini F."/>
            <person name="Schmutz J."/>
            <person name="Morgante M."/>
            <person name="Rokhsar D.S."/>
        </authorList>
    </citation>
    <scope>NUCLEOTIDE SEQUENCE [LARGE SCALE GENOMIC DNA]</scope>
    <source>
        <strain evidence="3">cv. Nemared</strain>
    </source>
</reference>
<dbReference type="EMBL" id="CM007651">
    <property type="protein sequence ID" value="ONI28872.1"/>
    <property type="molecule type" value="Genomic_DNA"/>
</dbReference>
<keyword evidence="1" id="KW-1133">Transmembrane helix</keyword>
<evidence type="ECO:0000256" key="1">
    <source>
        <dbReference type="SAM" id="Phobius"/>
    </source>
</evidence>
<keyword evidence="1" id="KW-0472">Membrane</keyword>
<evidence type="ECO:0000313" key="2">
    <source>
        <dbReference type="EMBL" id="ONI28872.1"/>
    </source>
</evidence>
<accession>A0A251QYF3</accession>
<evidence type="ECO:0000313" key="3">
    <source>
        <dbReference type="Proteomes" id="UP000006882"/>
    </source>
</evidence>
<keyword evidence="3" id="KW-1185">Reference proteome</keyword>
<dbReference type="Proteomes" id="UP000006882">
    <property type="component" value="Chromosome G1"/>
</dbReference>
<organism evidence="2 3">
    <name type="scientific">Prunus persica</name>
    <name type="common">Peach</name>
    <name type="synonym">Amygdalus persica</name>
    <dbReference type="NCBI Taxonomy" id="3760"/>
    <lineage>
        <taxon>Eukaryota</taxon>
        <taxon>Viridiplantae</taxon>
        <taxon>Streptophyta</taxon>
        <taxon>Embryophyta</taxon>
        <taxon>Tracheophyta</taxon>
        <taxon>Spermatophyta</taxon>
        <taxon>Magnoliopsida</taxon>
        <taxon>eudicotyledons</taxon>
        <taxon>Gunneridae</taxon>
        <taxon>Pentapetalae</taxon>
        <taxon>rosids</taxon>
        <taxon>fabids</taxon>
        <taxon>Rosales</taxon>
        <taxon>Rosaceae</taxon>
        <taxon>Amygdaloideae</taxon>
        <taxon>Amygdaleae</taxon>
        <taxon>Prunus</taxon>
    </lineage>
</organism>
<dbReference type="Gramene" id="ONI28872">
    <property type="protein sequence ID" value="ONI28872"/>
    <property type="gene ID" value="PRUPE_1G165600"/>
</dbReference>
<feature type="transmembrane region" description="Helical" evidence="1">
    <location>
        <begin position="28"/>
        <end position="50"/>
    </location>
</feature>
<keyword evidence="1" id="KW-0812">Transmembrane</keyword>
<protein>
    <submittedName>
        <fullName evidence="2">Uncharacterized protein</fullName>
    </submittedName>
</protein>
<sequence>MRIRSLGLPFQLQIFTYMFSAFYHEPKIYLYVDHVVYVTIWSCPFVKGKVQRREKMMMMMMRVGSIYE</sequence>
<proteinExistence type="predicted"/>
<gene>
    <name evidence="2" type="ORF">PRUPE_1G165600</name>
</gene>